<accession>A0A9X0U492</accession>
<dbReference type="Proteomes" id="UP000535182">
    <property type="component" value="Unassembled WGS sequence"/>
</dbReference>
<name>A0A9X0U492_9BACT</name>
<sequence>MNTVTFNIFFGQALRAPKISSSTIASAGGNGVVEHANLSDLRWTISELGVVVVVSKSAK</sequence>
<evidence type="ECO:0000313" key="2">
    <source>
        <dbReference type="Proteomes" id="UP000535182"/>
    </source>
</evidence>
<gene>
    <name evidence="1" type="ORF">HDF14_002755</name>
</gene>
<dbReference type="EMBL" id="JACHEB010000005">
    <property type="protein sequence ID" value="MBB5329139.1"/>
    <property type="molecule type" value="Genomic_DNA"/>
</dbReference>
<dbReference type="AlphaFoldDB" id="A0A9X0U492"/>
<protein>
    <submittedName>
        <fullName evidence="1">Uncharacterized protein</fullName>
    </submittedName>
</protein>
<comment type="caution">
    <text evidence="1">The sequence shown here is derived from an EMBL/GenBank/DDBJ whole genome shotgun (WGS) entry which is preliminary data.</text>
</comment>
<evidence type="ECO:0000313" key="1">
    <source>
        <dbReference type="EMBL" id="MBB5329139.1"/>
    </source>
</evidence>
<organism evidence="1 2">
    <name type="scientific">Tunturiibacter gelidiferens</name>
    <dbReference type="NCBI Taxonomy" id="3069689"/>
    <lineage>
        <taxon>Bacteria</taxon>
        <taxon>Pseudomonadati</taxon>
        <taxon>Acidobacteriota</taxon>
        <taxon>Terriglobia</taxon>
        <taxon>Terriglobales</taxon>
        <taxon>Acidobacteriaceae</taxon>
        <taxon>Tunturiibacter</taxon>
    </lineage>
</organism>
<keyword evidence="2" id="KW-1185">Reference proteome</keyword>
<reference evidence="1 2" key="1">
    <citation type="submission" date="2020-08" db="EMBL/GenBank/DDBJ databases">
        <title>Genomic Encyclopedia of Type Strains, Phase IV (KMG-V): Genome sequencing to study the core and pangenomes of soil and plant-associated prokaryotes.</title>
        <authorList>
            <person name="Whitman W."/>
        </authorList>
    </citation>
    <scope>NUCLEOTIDE SEQUENCE [LARGE SCALE GENOMIC DNA]</scope>
    <source>
        <strain evidence="1 2">X5P2</strain>
    </source>
</reference>
<proteinExistence type="predicted"/>